<evidence type="ECO:0000313" key="5">
    <source>
        <dbReference type="EMBL" id="UYM15607.1"/>
    </source>
</evidence>
<name>A0ABY6GS72_9GAMM</name>
<dbReference type="PROSITE" id="PS51208">
    <property type="entry name" value="AUTOTRANSPORTER"/>
    <property type="match status" value="1"/>
</dbReference>
<gene>
    <name evidence="5" type="ORF">NX720_22650</name>
</gene>
<sequence length="1299" mass="140145">MKQVQVFKKTLLSLAVVSAFGGYGISITQAASQGGTNSQSASTPSTPLNSQSTKSPQVSTGSQSTSAPAQQPKSFNPTTFVQGNDNEINEHLVLLKDKISALTGNNRQTIGIKSLCQAHLANLQRVGNEIADLNNQLVNAKAEVANLNDANNQLKTDSVKKADAKAVLDIENKIKESEESVKKARQELVAFAELNQDELGLRGSFVPAVIQNAAMANSVPGVVRREKNAEPAEKVDFAVLRKASEGITVDAAKLGLDVATSVQGIGEGDFEYKARIAEARKKLDTISPDDFKKMFLVKDAKAKDPSQAKYVVPDVIRLKGYDLRHPELYSAFMDRVSKDVPELFDAAATGSDVVFTGGTVELDGLKVSPTTPLPGVHFSDPGSEAGDPLGTYVIAKGGDVYQLSVGEVKPVDTFMVENSKFHAEGVVRASKVSIKGSEVAGYHNTPDFGETALQVVAAAYKDTAIRGNPSQSAAGSVIARKRTVANFEGLKNSNLKVEGFQDVTITSSNLKSDGLGVAGRGGVGAENMTIKDSIVNMASKTEIIAQNLVVEGESTISVKEAQPGKKEVDDLTTIRGANLKKTFIETTTDKNGQQTAKEVEDNAVDTFKVGKGSKVWANVDDYEEGTVAGTLISEHIGSDSDTGRINKLVLEQGADLRKYSKTGKTIYGSKELDLTVGNGTTVIHDVNGFHSIVLDGGLLEGDLTGSGSIPAPPPPGGKAFEGSTVEMKSGTYQGGSVTNMKSFTISGPVHLMPGKSKLGKVDPASGKVDETDVKEVVIKGRVDVKSGVVFDIAKSNLDKNKSPVQVEGDVTFEKGSGLAAVVDFTSGEANPTVAYMNITGGALKLKGDNRVYLRPDKLNDKQTYKISKDLYDEYKKDPTGSYDLNVVEYQSMEGKFEAPVSEYPLINVSSVPVITPLSSPGSYQIKLRFNSDPRSAFRSVFGLSQNDAEVASAALLSSLQATSEEAGSAIFGAIQKAGYQKTASENQWDPHVGMGMAAVTVTRKVNQSISRHLNRHRTGIATGDMFESKGFWGEYFYSNGDMDDDREVRGFENKVSGINLGLDALLNDQMTVGFAFTYGDVKTETNNSGREADGDTFMGTFYTGWTMDNYFFDTMWSYGRGNIDMKRKTSLGTYKTDTKSDTLGARLVGGYNYQYNQWLIQPQVEFNYAKVKFDDFKEKLDQGPLPQSVKLDDFEVMELGAGLKLMAEHDVSNGMLKPEFTLMAYRDFKDDKPEVQGTYLIGGGTYRVVGKDRDQTRVLAGVGVKYEMNNNLTLGLNYDYNWQGDYKAHGIVGSVRYDF</sequence>
<feature type="region of interest" description="Disordered" evidence="2">
    <location>
        <begin position="31"/>
        <end position="82"/>
    </location>
</feature>
<feature type="coiled-coil region" evidence="1">
    <location>
        <begin position="116"/>
        <end position="194"/>
    </location>
</feature>
<dbReference type="InterPro" id="IPR005546">
    <property type="entry name" value="Autotransporte_beta"/>
</dbReference>
<evidence type="ECO:0000259" key="4">
    <source>
        <dbReference type="PROSITE" id="PS51208"/>
    </source>
</evidence>
<protein>
    <submittedName>
        <fullName evidence="5">Autotransporter domain-containing protein</fullName>
    </submittedName>
</protein>
<dbReference type="InterPro" id="IPR036709">
    <property type="entry name" value="Autotransporte_beta_dom_sf"/>
</dbReference>
<evidence type="ECO:0000256" key="1">
    <source>
        <dbReference type="SAM" id="Coils"/>
    </source>
</evidence>
<dbReference type="InterPro" id="IPR006315">
    <property type="entry name" value="OM_autotransptr_brl_dom"/>
</dbReference>
<reference evidence="5" key="1">
    <citation type="submission" date="2022-10" db="EMBL/GenBank/DDBJ databases">
        <title>Completed Genome Sequence of two octocoral isolated bacterium, Endozoicomonas euniceicola EF212T and Endozoicomonas gorgoniicola PS125T.</title>
        <authorList>
            <person name="Chiou Y.-J."/>
            <person name="Chen Y.-H."/>
        </authorList>
    </citation>
    <scope>NUCLEOTIDE SEQUENCE</scope>
    <source>
        <strain evidence="5">EF212</strain>
    </source>
</reference>
<dbReference type="SUPFAM" id="SSF103515">
    <property type="entry name" value="Autotransporter"/>
    <property type="match status" value="1"/>
</dbReference>
<feature type="chain" id="PRO_5045818651" evidence="3">
    <location>
        <begin position="31"/>
        <end position="1299"/>
    </location>
</feature>
<evidence type="ECO:0000256" key="2">
    <source>
        <dbReference type="SAM" id="MobiDB-lite"/>
    </source>
</evidence>
<dbReference type="Proteomes" id="UP001163255">
    <property type="component" value="Chromosome"/>
</dbReference>
<proteinExistence type="predicted"/>
<dbReference type="SMART" id="SM00869">
    <property type="entry name" value="Autotransporter"/>
    <property type="match status" value="1"/>
</dbReference>
<keyword evidence="6" id="KW-1185">Reference proteome</keyword>
<organism evidence="5 6">
    <name type="scientific">Endozoicomonas euniceicola</name>
    <dbReference type="NCBI Taxonomy" id="1234143"/>
    <lineage>
        <taxon>Bacteria</taxon>
        <taxon>Pseudomonadati</taxon>
        <taxon>Pseudomonadota</taxon>
        <taxon>Gammaproteobacteria</taxon>
        <taxon>Oceanospirillales</taxon>
        <taxon>Endozoicomonadaceae</taxon>
        <taxon>Endozoicomonas</taxon>
    </lineage>
</organism>
<dbReference type="Pfam" id="PF03797">
    <property type="entry name" value="Autotransporter"/>
    <property type="match status" value="1"/>
</dbReference>
<dbReference type="NCBIfam" id="TIGR01414">
    <property type="entry name" value="autotrans_barl"/>
    <property type="match status" value="1"/>
</dbReference>
<feature type="signal peptide" evidence="3">
    <location>
        <begin position="1"/>
        <end position="30"/>
    </location>
</feature>
<keyword evidence="3" id="KW-0732">Signal</keyword>
<dbReference type="RefSeq" id="WP_262597715.1">
    <property type="nucleotide sequence ID" value="NZ_CP103300.1"/>
</dbReference>
<accession>A0ABY6GS72</accession>
<evidence type="ECO:0000313" key="6">
    <source>
        <dbReference type="Proteomes" id="UP001163255"/>
    </source>
</evidence>
<feature type="domain" description="Autotransporter" evidence="4">
    <location>
        <begin position="1024"/>
        <end position="1299"/>
    </location>
</feature>
<dbReference type="EMBL" id="CP103300">
    <property type="protein sequence ID" value="UYM15607.1"/>
    <property type="molecule type" value="Genomic_DNA"/>
</dbReference>
<dbReference type="Gene3D" id="2.40.128.130">
    <property type="entry name" value="Autotransporter beta-domain"/>
    <property type="match status" value="1"/>
</dbReference>
<evidence type="ECO:0000256" key="3">
    <source>
        <dbReference type="SAM" id="SignalP"/>
    </source>
</evidence>
<keyword evidence="1" id="KW-0175">Coiled coil</keyword>